<evidence type="ECO:0000313" key="1">
    <source>
        <dbReference type="EMBL" id="KKK75585.1"/>
    </source>
</evidence>
<feature type="non-terminal residue" evidence="1">
    <location>
        <position position="67"/>
    </location>
</feature>
<sequence length="67" mass="7642">MADVFATLIVTREPPPDSLDSVFPAGTRAVMMDLTDVISDRDRIVERFKVQARALYRTYVKDPKGWL</sequence>
<proteinExistence type="predicted"/>
<reference evidence="1" key="1">
    <citation type="journal article" date="2015" name="Nature">
        <title>Complex archaea that bridge the gap between prokaryotes and eukaryotes.</title>
        <authorList>
            <person name="Spang A."/>
            <person name="Saw J.H."/>
            <person name="Jorgensen S.L."/>
            <person name="Zaremba-Niedzwiedzka K."/>
            <person name="Martijn J."/>
            <person name="Lind A.E."/>
            <person name="van Eijk R."/>
            <person name="Schleper C."/>
            <person name="Guy L."/>
            <person name="Ettema T.J."/>
        </authorList>
    </citation>
    <scope>NUCLEOTIDE SEQUENCE</scope>
</reference>
<dbReference type="EMBL" id="LAZR01055797">
    <property type="protein sequence ID" value="KKK75585.1"/>
    <property type="molecule type" value="Genomic_DNA"/>
</dbReference>
<name>A0A0F8YPB8_9ZZZZ</name>
<gene>
    <name evidence="1" type="ORF">LCGC14_2872230</name>
</gene>
<organism evidence="1">
    <name type="scientific">marine sediment metagenome</name>
    <dbReference type="NCBI Taxonomy" id="412755"/>
    <lineage>
        <taxon>unclassified sequences</taxon>
        <taxon>metagenomes</taxon>
        <taxon>ecological metagenomes</taxon>
    </lineage>
</organism>
<comment type="caution">
    <text evidence="1">The sequence shown here is derived from an EMBL/GenBank/DDBJ whole genome shotgun (WGS) entry which is preliminary data.</text>
</comment>
<dbReference type="AlphaFoldDB" id="A0A0F8YPB8"/>
<protein>
    <submittedName>
        <fullName evidence="1">Uncharacterized protein</fullName>
    </submittedName>
</protein>
<accession>A0A0F8YPB8</accession>